<evidence type="ECO:0000313" key="1">
    <source>
        <dbReference type="EMBL" id="KAK9113753.1"/>
    </source>
</evidence>
<gene>
    <name evidence="1" type="ORF">Syun_020550</name>
</gene>
<evidence type="ECO:0000313" key="2">
    <source>
        <dbReference type="Proteomes" id="UP001420932"/>
    </source>
</evidence>
<dbReference type="EMBL" id="JBBNAF010000009">
    <property type="protein sequence ID" value="KAK9113753.1"/>
    <property type="molecule type" value="Genomic_DNA"/>
</dbReference>
<organism evidence="1 2">
    <name type="scientific">Stephania yunnanensis</name>
    <dbReference type="NCBI Taxonomy" id="152371"/>
    <lineage>
        <taxon>Eukaryota</taxon>
        <taxon>Viridiplantae</taxon>
        <taxon>Streptophyta</taxon>
        <taxon>Embryophyta</taxon>
        <taxon>Tracheophyta</taxon>
        <taxon>Spermatophyta</taxon>
        <taxon>Magnoliopsida</taxon>
        <taxon>Ranunculales</taxon>
        <taxon>Menispermaceae</taxon>
        <taxon>Menispermoideae</taxon>
        <taxon>Cissampelideae</taxon>
        <taxon>Stephania</taxon>
    </lineage>
</organism>
<proteinExistence type="predicted"/>
<reference evidence="1 2" key="1">
    <citation type="submission" date="2024-01" db="EMBL/GenBank/DDBJ databases">
        <title>Genome assemblies of Stephania.</title>
        <authorList>
            <person name="Yang L."/>
        </authorList>
    </citation>
    <scope>NUCLEOTIDE SEQUENCE [LARGE SCALE GENOMIC DNA]</scope>
    <source>
        <strain evidence="1">YNDBR</strain>
        <tissue evidence="1">Leaf</tissue>
    </source>
</reference>
<dbReference type="AlphaFoldDB" id="A0AAP0NNZ9"/>
<comment type="caution">
    <text evidence="1">The sequence shown here is derived from an EMBL/GenBank/DDBJ whole genome shotgun (WGS) entry which is preliminary data.</text>
</comment>
<accession>A0AAP0NNZ9</accession>
<dbReference type="Proteomes" id="UP001420932">
    <property type="component" value="Unassembled WGS sequence"/>
</dbReference>
<keyword evidence="2" id="KW-1185">Reference proteome</keyword>
<name>A0AAP0NNZ9_9MAGN</name>
<sequence length="50" mass="5511">MRKSTSSSTREGHLTFTGPNEQIISLLVNLIIGAEILEKSCTSVDNIFCR</sequence>
<protein>
    <submittedName>
        <fullName evidence="1">Uncharacterized protein</fullName>
    </submittedName>
</protein>